<evidence type="ECO:0000313" key="2">
    <source>
        <dbReference type="Proteomes" id="UP001597176"/>
    </source>
</evidence>
<accession>A0ABW3X3V4</accession>
<comment type="caution">
    <text evidence="1">The sequence shown here is derived from an EMBL/GenBank/DDBJ whole genome shotgun (WGS) entry which is preliminary data.</text>
</comment>
<name>A0ABW3X3V4_9HYPH</name>
<dbReference type="Proteomes" id="UP001597176">
    <property type="component" value="Unassembled WGS sequence"/>
</dbReference>
<keyword evidence="2" id="KW-1185">Reference proteome</keyword>
<gene>
    <name evidence="1" type="ORF">ACFQ4G_21165</name>
</gene>
<organism evidence="1 2">
    <name type="scientific">Methylobacterium marchantiae</name>
    <dbReference type="NCBI Taxonomy" id="600331"/>
    <lineage>
        <taxon>Bacteria</taxon>
        <taxon>Pseudomonadati</taxon>
        <taxon>Pseudomonadota</taxon>
        <taxon>Alphaproteobacteria</taxon>
        <taxon>Hyphomicrobiales</taxon>
        <taxon>Methylobacteriaceae</taxon>
        <taxon>Methylobacterium</taxon>
    </lineage>
</organism>
<proteinExistence type="predicted"/>
<sequence>MSLTASCEKTRSVLIPTGILPFVNFALYNFRMDIRWFSDEARDCSAEWRATLVSADAWQQIGQAGAAGGEAEGFFVQCGSVEGYAKDSGGAFRAAHEKIASDLAFDLGLPVPPLVLWEDGAARRAVSRLPFTAAFKWDHARQAPSAVTRMMPALTQAASAMVAFDSWVENIDRINGGNMIVSLALPQGFGCAYIDYAFSLSHGWGCAPANPTSIRRGPYPEEVIVDGAILAETVFAIEKLPSTTIEEIVRRIPDAFMEEQRRENIVASLVTRRDQLRSSLGL</sequence>
<reference evidence="2" key="1">
    <citation type="journal article" date="2019" name="Int. J. Syst. Evol. Microbiol.">
        <title>The Global Catalogue of Microorganisms (GCM) 10K type strain sequencing project: providing services to taxonomists for standard genome sequencing and annotation.</title>
        <authorList>
            <consortium name="The Broad Institute Genomics Platform"/>
            <consortium name="The Broad Institute Genome Sequencing Center for Infectious Disease"/>
            <person name="Wu L."/>
            <person name="Ma J."/>
        </authorList>
    </citation>
    <scope>NUCLEOTIDE SEQUENCE [LARGE SCALE GENOMIC DNA]</scope>
    <source>
        <strain evidence="2">CCUG 56108</strain>
    </source>
</reference>
<dbReference type="EMBL" id="JBHTND010000051">
    <property type="protein sequence ID" value="MFD1304077.1"/>
    <property type="molecule type" value="Genomic_DNA"/>
</dbReference>
<evidence type="ECO:0000313" key="1">
    <source>
        <dbReference type="EMBL" id="MFD1304077.1"/>
    </source>
</evidence>
<protein>
    <submittedName>
        <fullName evidence="1">Uncharacterized protein</fullName>
    </submittedName>
</protein>